<keyword evidence="8" id="KW-1185">Reference proteome</keyword>
<reference evidence="8" key="1">
    <citation type="journal article" date="2019" name="Int. J. Syst. Evol. Microbiol.">
        <title>The Global Catalogue of Microorganisms (GCM) 10K type strain sequencing project: providing services to taxonomists for standard genome sequencing and annotation.</title>
        <authorList>
            <consortium name="The Broad Institute Genomics Platform"/>
            <consortium name="The Broad Institute Genome Sequencing Center for Infectious Disease"/>
            <person name="Wu L."/>
            <person name="Ma J."/>
        </authorList>
    </citation>
    <scope>NUCLEOTIDE SEQUENCE [LARGE SCALE GENOMIC DNA]</scope>
    <source>
        <strain evidence="8">JCM 17759</strain>
    </source>
</reference>
<evidence type="ECO:0000256" key="1">
    <source>
        <dbReference type="ARBA" id="ARBA00004141"/>
    </source>
</evidence>
<keyword evidence="5 6" id="KW-0472">Membrane</keyword>
<organism evidence="7 8">
    <name type="scientific">Novipirellula rosea</name>
    <dbReference type="NCBI Taxonomy" id="1031540"/>
    <lineage>
        <taxon>Bacteria</taxon>
        <taxon>Pseudomonadati</taxon>
        <taxon>Planctomycetota</taxon>
        <taxon>Planctomycetia</taxon>
        <taxon>Pirellulales</taxon>
        <taxon>Pirellulaceae</taxon>
        <taxon>Novipirellula</taxon>
    </lineage>
</organism>
<feature type="transmembrane region" description="Helical" evidence="6">
    <location>
        <begin position="18"/>
        <end position="42"/>
    </location>
</feature>
<keyword evidence="3 6" id="KW-0812">Transmembrane</keyword>
<dbReference type="Proteomes" id="UP001500840">
    <property type="component" value="Unassembled WGS sequence"/>
</dbReference>
<evidence type="ECO:0000256" key="2">
    <source>
        <dbReference type="ARBA" id="ARBA00007524"/>
    </source>
</evidence>
<dbReference type="InterPro" id="IPR038330">
    <property type="entry name" value="TspO/MBR-related_sf"/>
</dbReference>
<evidence type="ECO:0000256" key="4">
    <source>
        <dbReference type="ARBA" id="ARBA00022989"/>
    </source>
</evidence>
<dbReference type="RefSeq" id="WP_345324753.1">
    <property type="nucleotide sequence ID" value="NZ_BAABGA010000048.1"/>
</dbReference>
<comment type="caution">
    <text evidence="7">The sequence shown here is derived from an EMBL/GenBank/DDBJ whole genome shotgun (WGS) entry which is preliminary data.</text>
</comment>
<feature type="transmembrane region" description="Helical" evidence="6">
    <location>
        <begin position="120"/>
        <end position="141"/>
    </location>
</feature>
<feature type="transmembrane region" description="Helical" evidence="6">
    <location>
        <begin position="148"/>
        <end position="169"/>
    </location>
</feature>
<dbReference type="PANTHER" id="PTHR10057">
    <property type="entry name" value="PERIPHERAL-TYPE BENZODIAZEPINE RECEPTOR"/>
    <property type="match status" value="1"/>
</dbReference>
<evidence type="ECO:0000256" key="5">
    <source>
        <dbReference type="ARBA" id="ARBA00023136"/>
    </source>
</evidence>
<dbReference type="EMBL" id="BAABGA010000048">
    <property type="protein sequence ID" value="GAA4459535.1"/>
    <property type="molecule type" value="Genomic_DNA"/>
</dbReference>
<evidence type="ECO:0000313" key="8">
    <source>
        <dbReference type="Proteomes" id="UP001500840"/>
    </source>
</evidence>
<name>A0ABP8N5F6_9BACT</name>
<feature type="transmembrane region" description="Helical" evidence="6">
    <location>
        <begin position="96"/>
        <end position="114"/>
    </location>
</feature>
<dbReference type="Pfam" id="PF03073">
    <property type="entry name" value="TspO_MBR"/>
    <property type="match status" value="1"/>
</dbReference>
<feature type="transmembrane region" description="Helical" evidence="6">
    <location>
        <begin position="62"/>
        <end position="84"/>
    </location>
</feature>
<sequence>MTDDASIPQRRDSSPSKWAVWIMLIAFIAVCLGAAGVGAIATTSEIDGWYKTIEKPSWNPSAYVFGPVWTTLYVMMAVAAWLVWKPAGLKAAKTPLTLFAVQLALNIAWSWVFFRFHQPGWAFVEIVILWLAIAATTIAFFRRSKLAGGLMVPYLLWVSFASVLNFAIWRLN</sequence>
<comment type="similarity">
    <text evidence="2">Belongs to the TspO/BZRP family.</text>
</comment>
<dbReference type="InterPro" id="IPR004307">
    <property type="entry name" value="TspO_MBR"/>
</dbReference>
<keyword evidence="4 6" id="KW-1133">Transmembrane helix</keyword>
<dbReference type="PANTHER" id="PTHR10057:SF0">
    <property type="entry name" value="TRANSLOCATOR PROTEIN"/>
    <property type="match status" value="1"/>
</dbReference>
<gene>
    <name evidence="7" type="ORF">GCM10023156_39230</name>
</gene>
<dbReference type="CDD" id="cd15904">
    <property type="entry name" value="TSPO_MBR"/>
    <property type="match status" value="1"/>
</dbReference>
<proteinExistence type="inferred from homology"/>
<accession>A0ABP8N5F6</accession>
<protein>
    <submittedName>
        <fullName evidence="7">Tryptophan-rich sensory protein</fullName>
    </submittedName>
</protein>
<evidence type="ECO:0000256" key="6">
    <source>
        <dbReference type="SAM" id="Phobius"/>
    </source>
</evidence>
<comment type="subcellular location">
    <subcellularLocation>
        <location evidence="1">Membrane</location>
        <topology evidence="1">Multi-pass membrane protein</topology>
    </subcellularLocation>
</comment>
<dbReference type="Gene3D" id="1.20.1260.100">
    <property type="entry name" value="TspO/MBR protein"/>
    <property type="match status" value="1"/>
</dbReference>
<evidence type="ECO:0000256" key="3">
    <source>
        <dbReference type="ARBA" id="ARBA00022692"/>
    </source>
</evidence>
<dbReference type="PIRSF" id="PIRSF005859">
    <property type="entry name" value="PBR"/>
    <property type="match status" value="1"/>
</dbReference>
<evidence type="ECO:0000313" key="7">
    <source>
        <dbReference type="EMBL" id="GAA4459535.1"/>
    </source>
</evidence>